<organism evidence="7 8">
    <name type="scientific">Clostridium aquiflavi</name>
    <dbReference type="NCBI Taxonomy" id="3073603"/>
    <lineage>
        <taxon>Bacteria</taxon>
        <taxon>Bacillati</taxon>
        <taxon>Bacillota</taxon>
        <taxon>Clostridia</taxon>
        <taxon>Eubacteriales</taxon>
        <taxon>Clostridiaceae</taxon>
        <taxon>Clostridium</taxon>
    </lineage>
</organism>
<name>A0ABU1EFQ7_9CLOT</name>
<dbReference type="Gene3D" id="1.10.10.10">
    <property type="entry name" value="Winged helix-like DNA-binding domain superfamily/Winged helix DNA-binding domain"/>
    <property type="match status" value="1"/>
</dbReference>
<evidence type="ECO:0000259" key="5">
    <source>
        <dbReference type="Pfam" id="PF04542"/>
    </source>
</evidence>
<accession>A0ABU1EFQ7</accession>
<sequence length="194" mass="22598">MDIQDTIMRCKLGEKEAFQELLQTVEKKALATAYFLSGKRGIAEDILQETYMKCFMEIDKLKDPEAFKIWFFRILVRTGWKMSKKQSMLVPTDITSENEALFYNEKQNEENIIDTYETKHIVKSAINNLSENLKTVVILYYFNDMSIEEISKVTGCFKATVKSRLFYARGALKKQLGDCFENQNHLAEVKCKQI</sequence>
<gene>
    <name evidence="7" type="ORF">RGC78_07040</name>
</gene>
<dbReference type="Proteomes" id="UP001256646">
    <property type="component" value="Unassembled WGS sequence"/>
</dbReference>
<comment type="caution">
    <text evidence="7">The sequence shown here is derived from an EMBL/GenBank/DDBJ whole genome shotgun (WGS) entry which is preliminary data.</text>
</comment>
<evidence type="ECO:0000256" key="3">
    <source>
        <dbReference type="ARBA" id="ARBA00023082"/>
    </source>
</evidence>
<dbReference type="Pfam" id="PF04542">
    <property type="entry name" value="Sigma70_r2"/>
    <property type="match status" value="1"/>
</dbReference>
<evidence type="ECO:0000313" key="8">
    <source>
        <dbReference type="Proteomes" id="UP001256646"/>
    </source>
</evidence>
<dbReference type="Gene3D" id="1.10.1740.10">
    <property type="match status" value="1"/>
</dbReference>
<feature type="domain" description="RNA polymerase sigma-70 region 2" evidence="5">
    <location>
        <begin position="25"/>
        <end position="78"/>
    </location>
</feature>
<comment type="similarity">
    <text evidence="1">Belongs to the sigma-70 factor family. ECF subfamily.</text>
</comment>
<dbReference type="InterPro" id="IPR039425">
    <property type="entry name" value="RNA_pol_sigma-70-like"/>
</dbReference>
<evidence type="ECO:0000259" key="6">
    <source>
        <dbReference type="Pfam" id="PF08281"/>
    </source>
</evidence>
<evidence type="ECO:0000313" key="7">
    <source>
        <dbReference type="EMBL" id="MDR5587223.1"/>
    </source>
</evidence>
<dbReference type="NCBIfam" id="TIGR02937">
    <property type="entry name" value="sigma70-ECF"/>
    <property type="match status" value="1"/>
</dbReference>
<keyword evidence="8" id="KW-1185">Reference proteome</keyword>
<dbReference type="PANTHER" id="PTHR43133:SF51">
    <property type="entry name" value="RNA POLYMERASE SIGMA FACTOR"/>
    <property type="match status" value="1"/>
</dbReference>
<dbReference type="CDD" id="cd06171">
    <property type="entry name" value="Sigma70_r4"/>
    <property type="match status" value="1"/>
</dbReference>
<dbReference type="PANTHER" id="PTHR43133">
    <property type="entry name" value="RNA POLYMERASE ECF-TYPE SIGMA FACTO"/>
    <property type="match status" value="1"/>
</dbReference>
<dbReference type="SUPFAM" id="SSF88946">
    <property type="entry name" value="Sigma2 domain of RNA polymerase sigma factors"/>
    <property type="match status" value="1"/>
</dbReference>
<reference evidence="7 8" key="1">
    <citation type="submission" date="2023-09" db="EMBL/GenBank/DDBJ databases">
        <authorList>
            <person name="Zhai L."/>
        </authorList>
    </citation>
    <scope>NUCLEOTIDE SEQUENCE [LARGE SCALE GENOMIC DNA]</scope>
    <source>
        <strain evidence="7 8">5 N-1</strain>
    </source>
</reference>
<evidence type="ECO:0000256" key="4">
    <source>
        <dbReference type="ARBA" id="ARBA00023163"/>
    </source>
</evidence>
<keyword evidence="3" id="KW-0731">Sigma factor</keyword>
<dbReference type="InterPro" id="IPR013325">
    <property type="entry name" value="RNA_pol_sigma_r2"/>
</dbReference>
<keyword evidence="4" id="KW-0804">Transcription</keyword>
<dbReference type="InterPro" id="IPR014284">
    <property type="entry name" value="RNA_pol_sigma-70_dom"/>
</dbReference>
<dbReference type="SUPFAM" id="SSF88659">
    <property type="entry name" value="Sigma3 and sigma4 domains of RNA polymerase sigma factors"/>
    <property type="match status" value="1"/>
</dbReference>
<dbReference type="InterPro" id="IPR007627">
    <property type="entry name" value="RNA_pol_sigma70_r2"/>
</dbReference>
<feature type="domain" description="RNA polymerase sigma factor 70 region 4 type 2" evidence="6">
    <location>
        <begin position="122"/>
        <end position="172"/>
    </location>
</feature>
<dbReference type="Pfam" id="PF08281">
    <property type="entry name" value="Sigma70_r4_2"/>
    <property type="match status" value="1"/>
</dbReference>
<dbReference type="RefSeq" id="WP_252212047.1">
    <property type="nucleotide sequence ID" value="NZ_JAVJAN010000015.1"/>
</dbReference>
<keyword evidence="2" id="KW-0805">Transcription regulation</keyword>
<dbReference type="InterPro" id="IPR013324">
    <property type="entry name" value="RNA_pol_sigma_r3/r4-like"/>
</dbReference>
<dbReference type="InterPro" id="IPR013249">
    <property type="entry name" value="RNA_pol_sigma70_r4_t2"/>
</dbReference>
<evidence type="ECO:0000256" key="2">
    <source>
        <dbReference type="ARBA" id="ARBA00023015"/>
    </source>
</evidence>
<dbReference type="InterPro" id="IPR036388">
    <property type="entry name" value="WH-like_DNA-bd_sf"/>
</dbReference>
<protein>
    <submittedName>
        <fullName evidence="7">Sigma-70 family RNA polymerase sigma factor</fullName>
    </submittedName>
</protein>
<evidence type="ECO:0000256" key="1">
    <source>
        <dbReference type="ARBA" id="ARBA00010641"/>
    </source>
</evidence>
<proteinExistence type="inferred from homology"/>
<dbReference type="EMBL" id="JAVJAN010000015">
    <property type="protein sequence ID" value="MDR5587223.1"/>
    <property type="molecule type" value="Genomic_DNA"/>
</dbReference>